<organism evidence="3 4">
    <name type="scientific">Nonomuraea muscovyensis</name>
    <dbReference type="NCBI Taxonomy" id="1124761"/>
    <lineage>
        <taxon>Bacteria</taxon>
        <taxon>Bacillati</taxon>
        <taxon>Actinomycetota</taxon>
        <taxon>Actinomycetes</taxon>
        <taxon>Streptosporangiales</taxon>
        <taxon>Streptosporangiaceae</taxon>
        <taxon>Nonomuraea</taxon>
    </lineage>
</organism>
<keyword evidence="2" id="KW-1133">Transmembrane helix</keyword>
<comment type="caution">
    <text evidence="3">The sequence shown here is derived from an EMBL/GenBank/DDBJ whole genome shotgun (WGS) entry which is preliminary data.</text>
</comment>
<keyword evidence="2" id="KW-0812">Transmembrane</keyword>
<evidence type="ECO:0000256" key="2">
    <source>
        <dbReference type="SAM" id="Phobius"/>
    </source>
</evidence>
<dbReference type="EMBL" id="JACHJB010000001">
    <property type="protein sequence ID" value="MBB6345342.1"/>
    <property type="molecule type" value="Genomic_DNA"/>
</dbReference>
<protein>
    <recommendedName>
        <fullName evidence="5">PASTA domain-containing protein</fullName>
    </recommendedName>
</protein>
<evidence type="ECO:0000256" key="1">
    <source>
        <dbReference type="SAM" id="MobiDB-lite"/>
    </source>
</evidence>
<evidence type="ECO:0000313" key="3">
    <source>
        <dbReference type="EMBL" id="MBB6345342.1"/>
    </source>
</evidence>
<reference evidence="3 4" key="1">
    <citation type="submission" date="2020-08" db="EMBL/GenBank/DDBJ databases">
        <title>Sequencing the genomes of 1000 actinobacteria strains.</title>
        <authorList>
            <person name="Klenk H.-P."/>
        </authorList>
    </citation>
    <scope>NUCLEOTIDE SEQUENCE [LARGE SCALE GENOMIC DNA]</scope>
    <source>
        <strain evidence="3 4">DSM 45913</strain>
    </source>
</reference>
<accession>A0A7X0BYN2</accession>
<feature type="transmembrane region" description="Helical" evidence="2">
    <location>
        <begin position="49"/>
        <end position="71"/>
    </location>
</feature>
<keyword evidence="2" id="KW-0472">Membrane</keyword>
<dbReference type="RefSeq" id="WP_185083307.1">
    <property type="nucleotide sequence ID" value="NZ_JACHJB010000001.1"/>
</dbReference>
<dbReference type="AlphaFoldDB" id="A0A7X0BYN2"/>
<dbReference type="Proteomes" id="UP000583800">
    <property type="component" value="Unassembled WGS sequence"/>
</dbReference>
<evidence type="ECO:0000313" key="4">
    <source>
        <dbReference type="Proteomes" id="UP000583800"/>
    </source>
</evidence>
<sequence>MNTDIDRVVAHLAPDPGPGMTEGAHALMREIITTEPGPEARPARRRGPVLRLALPGVALATAAFVALSRLLPTGLGFGPGPAAALDIRQEDGYYVVEVQDLYADPDRYQEQLQAAGLDVTLRVIPSTPSFVGTIIPTSPSEERELDEIKTIDQPGDCDRLGGCPIGMKIPVDFEGPAQITLGREARSGEQYEIVASFDVLGEPMHCVPYRGKTVAEVRELLAQRGLTVQKFNVTNPDIDEEAVMRASVPDSWHVNGGYLREPGKATLAVSEEPEESDGGGLRDCRTPQGS</sequence>
<keyword evidence="4" id="KW-1185">Reference proteome</keyword>
<feature type="compositionally biased region" description="Basic and acidic residues" evidence="1">
    <location>
        <begin position="280"/>
        <end position="290"/>
    </location>
</feature>
<proteinExistence type="predicted"/>
<evidence type="ECO:0008006" key="5">
    <source>
        <dbReference type="Google" id="ProtNLM"/>
    </source>
</evidence>
<gene>
    <name evidence="3" type="ORF">FHU36_001851</name>
</gene>
<feature type="region of interest" description="Disordered" evidence="1">
    <location>
        <begin position="263"/>
        <end position="290"/>
    </location>
</feature>
<name>A0A7X0BYN2_9ACTN</name>